<organism evidence="5 6">
    <name type="scientific">Hibiscus trionum</name>
    <name type="common">Flower of an hour</name>
    <dbReference type="NCBI Taxonomy" id="183268"/>
    <lineage>
        <taxon>Eukaryota</taxon>
        <taxon>Viridiplantae</taxon>
        <taxon>Streptophyta</taxon>
        <taxon>Embryophyta</taxon>
        <taxon>Tracheophyta</taxon>
        <taxon>Spermatophyta</taxon>
        <taxon>Magnoliopsida</taxon>
        <taxon>eudicotyledons</taxon>
        <taxon>Gunneridae</taxon>
        <taxon>Pentapetalae</taxon>
        <taxon>rosids</taxon>
        <taxon>malvids</taxon>
        <taxon>Malvales</taxon>
        <taxon>Malvaceae</taxon>
        <taxon>Malvoideae</taxon>
        <taxon>Hibiscus</taxon>
    </lineage>
</organism>
<feature type="domain" description="GH3 middle" evidence="3">
    <location>
        <begin position="343"/>
        <end position="419"/>
    </location>
</feature>
<dbReference type="Pfam" id="PF23571">
    <property type="entry name" value="GH3_M"/>
    <property type="match status" value="1"/>
</dbReference>
<evidence type="ECO:0000259" key="3">
    <source>
        <dbReference type="Pfam" id="PF23571"/>
    </source>
</evidence>
<dbReference type="OrthoDB" id="10004661at2759"/>
<protein>
    <submittedName>
        <fullName evidence="5">Gretchen Hagen 3.17</fullName>
    </submittedName>
</protein>
<dbReference type="InterPro" id="IPR055378">
    <property type="entry name" value="GH3_C"/>
</dbReference>
<dbReference type="AlphaFoldDB" id="A0A9W7IUI6"/>
<dbReference type="Pfam" id="PF23572">
    <property type="entry name" value="GH3_C"/>
    <property type="match status" value="1"/>
</dbReference>
<reference evidence="5" key="1">
    <citation type="submission" date="2023-05" db="EMBL/GenBank/DDBJ databases">
        <title>Genome and transcriptome analyses reveal genes involved in the formation of fine ridges on petal epidermal cells in Hibiscus trionum.</title>
        <authorList>
            <person name="Koshimizu S."/>
            <person name="Masuda S."/>
            <person name="Ishii T."/>
            <person name="Shirasu K."/>
            <person name="Hoshino A."/>
            <person name="Arita M."/>
        </authorList>
    </citation>
    <scope>NUCLEOTIDE SEQUENCE</scope>
    <source>
        <strain evidence="5">Hamamatsu line</strain>
    </source>
</reference>
<name>A0A9W7IUI6_HIBTR</name>
<dbReference type="InterPro" id="IPR004993">
    <property type="entry name" value="GH3"/>
</dbReference>
<dbReference type="PANTHER" id="PTHR31901">
    <property type="entry name" value="GH3 DOMAIN-CONTAINING PROTEIN"/>
    <property type="match status" value="1"/>
</dbReference>
<dbReference type="PANTHER" id="PTHR31901:SF57">
    <property type="entry name" value="INDOLE-3-ACETIC ACID-AMIDO SYNTHETASE GH3.17-LIKE ISOFORM X3"/>
    <property type="match status" value="1"/>
</dbReference>
<evidence type="ECO:0000259" key="4">
    <source>
        <dbReference type="Pfam" id="PF23572"/>
    </source>
</evidence>
<feature type="domain" description="GH3 C-terminal" evidence="4">
    <location>
        <begin position="434"/>
        <end position="554"/>
    </location>
</feature>
<comment type="similarity">
    <text evidence="1">Belongs to the IAA-amido conjugating enzyme family.</text>
</comment>
<gene>
    <name evidence="5" type="ORF">HRI_003954500</name>
</gene>
<keyword evidence="2" id="KW-0436">Ligase</keyword>
<dbReference type="EMBL" id="BSYR01000036">
    <property type="protein sequence ID" value="GMJ02853.1"/>
    <property type="molecule type" value="Genomic_DNA"/>
</dbReference>
<evidence type="ECO:0000313" key="6">
    <source>
        <dbReference type="Proteomes" id="UP001165190"/>
    </source>
</evidence>
<comment type="caution">
    <text evidence="5">The sequence shown here is derived from an EMBL/GenBank/DDBJ whole genome shotgun (WGS) entry which is preliminary data.</text>
</comment>
<dbReference type="Proteomes" id="UP001165190">
    <property type="component" value="Unassembled WGS sequence"/>
</dbReference>
<accession>A0A9W7IUI6</accession>
<dbReference type="GO" id="GO:0005737">
    <property type="term" value="C:cytoplasm"/>
    <property type="evidence" value="ECO:0007669"/>
    <property type="project" value="TreeGrafter"/>
</dbReference>
<dbReference type="Pfam" id="PF03321">
    <property type="entry name" value="GH3"/>
    <property type="match status" value="1"/>
</dbReference>
<keyword evidence="6" id="KW-1185">Reference proteome</keyword>
<evidence type="ECO:0000256" key="1">
    <source>
        <dbReference type="ARBA" id="ARBA00008068"/>
    </source>
</evidence>
<dbReference type="InterPro" id="IPR055377">
    <property type="entry name" value="GH3_M"/>
</dbReference>
<dbReference type="GO" id="GO:0016881">
    <property type="term" value="F:acid-amino acid ligase activity"/>
    <property type="evidence" value="ECO:0007669"/>
    <property type="project" value="TreeGrafter"/>
</dbReference>
<evidence type="ECO:0000256" key="2">
    <source>
        <dbReference type="ARBA" id="ARBA00022598"/>
    </source>
</evidence>
<proteinExistence type="inferred from homology"/>
<evidence type="ECO:0000313" key="5">
    <source>
        <dbReference type="EMBL" id="GMJ02853.1"/>
    </source>
</evidence>
<sequence length="577" mass="65086">MANNRYEFDGMKMIEEITTNAEQTQEQLLRQILERNAGAEYLSRYLNGETDKHLFKKNVPIVTYEDIKPYIDRIANGETSNVLTAESVIQFYRSSGTSGENPKMIPVTAEIPNLRTIYFGLFTSVMKKHFGDFDKEGKRLEFMFTKPDTETPSGLKARSVSTSLYKEDGFRTIISQHHTSPIEAIFCSDTSQSMYCQLLTGLIKRDEVASVASAFATALLRAIKFLEDHWMELCSNIRSGQLSHWITDSGCRHAVSSTMKPNPQLAESIENICGCKSWEGIIRKLWPKAKFIATIATGVMSQYVETLKFYSGGLPLVSGMYVSSEAFCGINLEPRNEPSKVSYTLLPNMAYFEFLPINKDTPTMSEESIEPVDLVHVKLDQHYALLVTSYAGLYRYKVGDVLKVTGFHNATPQFQFVERQNTILSIDTDKTSEEDLLKAVTEAKTLLEPLGFILRGYTSYADTTSIPGHYVVFWELKPKEGNNDQELDPKTMADCCYRMEESLGYIYRSNRKQNAVAALEIRVVKQGSFDALMDFYVSKGAPMAQYKTPSCINSIEALNILDSNVMAKFFSPQSPML</sequence>